<reference evidence="1 2" key="1">
    <citation type="submission" date="2024-09" db="EMBL/GenBank/DDBJ databases">
        <authorList>
            <person name="Sun Q."/>
            <person name="Mori K."/>
        </authorList>
    </citation>
    <scope>NUCLEOTIDE SEQUENCE [LARGE SCALE GENOMIC DNA]</scope>
    <source>
        <strain evidence="1 2">TBRC 4938</strain>
    </source>
</reference>
<dbReference type="RefSeq" id="WP_377259510.1">
    <property type="nucleotide sequence ID" value="NZ_JBHMAA010000011.1"/>
</dbReference>
<protein>
    <submittedName>
        <fullName evidence="1">Uncharacterized protein</fullName>
    </submittedName>
</protein>
<dbReference type="InterPro" id="IPR036188">
    <property type="entry name" value="FAD/NAD-bd_sf"/>
</dbReference>
<organism evidence="1 2">
    <name type="scientific">Rhizobium puerariae</name>
    <dbReference type="NCBI Taxonomy" id="1585791"/>
    <lineage>
        <taxon>Bacteria</taxon>
        <taxon>Pseudomonadati</taxon>
        <taxon>Pseudomonadota</taxon>
        <taxon>Alphaproteobacteria</taxon>
        <taxon>Hyphomicrobiales</taxon>
        <taxon>Rhizobiaceae</taxon>
        <taxon>Rhizobium/Agrobacterium group</taxon>
        <taxon>Rhizobium</taxon>
    </lineage>
</organism>
<sequence>MFQMGEGEYLALPHPMDVENPLWQRFVAEAPVILRFAGQKTPLVFDLAEYPDPYPLRPGACRTGRVLSPQPVPRR</sequence>
<dbReference type="EMBL" id="JBHMAA010000011">
    <property type="protein sequence ID" value="MFB9949065.1"/>
    <property type="molecule type" value="Genomic_DNA"/>
</dbReference>
<evidence type="ECO:0000313" key="1">
    <source>
        <dbReference type="EMBL" id="MFB9949065.1"/>
    </source>
</evidence>
<gene>
    <name evidence="1" type="ORF">ACFFP0_09420</name>
</gene>
<dbReference type="Gene3D" id="3.50.50.60">
    <property type="entry name" value="FAD/NAD(P)-binding domain"/>
    <property type="match status" value="1"/>
</dbReference>
<keyword evidence="2" id="KW-1185">Reference proteome</keyword>
<proteinExistence type="predicted"/>
<dbReference type="Proteomes" id="UP001589692">
    <property type="component" value="Unassembled WGS sequence"/>
</dbReference>
<accession>A0ABV6AEL8</accession>
<comment type="caution">
    <text evidence="1">The sequence shown here is derived from an EMBL/GenBank/DDBJ whole genome shotgun (WGS) entry which is preliminary data.</text>
</comment>
<evidence type="ECO:0000313" key="2">
    <source>
        <dbReference type="Proteomes" id="UP001589692"/>
    </source>
</evidence>
<name>A0ABV6AEL8_9HYPH</name>